<reference evidence="4" key="4">
    <citation type="submission" date="2019-12" db="UniProtKB">
        <authorList>
            <consortium name="WormBaseParasite"/>
        </authorList>
    </citation>
    <scope>IDENTIFICATION</scope>
</reference>
<evidence type="ECO:0000313" key="1">
    <source>
        <dbReference type="EMBL" id="CDP96282.1"/>
    </source>
</evidence>
<evidence type="ECO:0000313" key="5">
    <source>
        <dbReference type="WormBase" id="Bm13266"/>
    </source>
</evidence>
<accession>A0A0J9XVU7</accession>
<proteinExistence type="predicted"/>
<dbReference type="CTD" id="66057806"/>
<accession>A0A4E9FPR2</accession>
<dbReference type="RefSeq" id="XP_042937772.1">
    <property type="nucleotide sequence ID" value="XM_043081838.1"/>
</dbReference>
<reference evidence="1 3" key="1">
    <citation type="journal article" date="2007" name="Science">
        <title>Draft genome of the filarial nematode parasite Brugia malayi.</title>
        <authorList>
            <person name="Ghedin E."/>
            <person name="Wang S."/>
            <person name="Spiro D."/>
            <person name="Caler E."/>
            <person name="Zhao Q."/>
            <person name="Crabtree J."/>
            <person name="Allen J.E."/>
            <person name="Delcher A.L."/>
            <person name="Guiliano D.B."/>
            <person name="Miranda-Saavedra D."/>
            <person name="Angiuoli S.V."/>
            <person name="Creasy T."/>
            <person name="Amedeo P."/>
            <person name="Haas B."/>
            <person name="El-Sayed N.M."/>
            <person name="Wortman J.R."/>
            <person name="Feldblyum T."/>
            <person name="Tallon L."/>
            <person name="Schatz M."/>
            <person name="Shumway M."/>
            <person name="Koo H."/>
            <person name="Salzberg S.L."/>
            <person name="Schobel S."/>
            <person name="Pertea M."/>
            <person name="Pop M."/>
            <person name="White O."/>
            <person name="Barton G.J."/>
            <person name="Carlow C.K."/>
            <person name="Crawford M.J."/>
            <person name="Daub J."/>
            <person name="Dimmic M.W."/>
            <person name="Estes C.F."/>
            <person name="Foster J.M."/>
            <person name="Ganatra M."/>
            <person name="Gregory W.F."/>
            <person name="Johnson N.M."/>
            <person name="Jin J."/>
            <person name="Komuniecki R."/>
            <person name="Korf I."/>
            <person name="Kumar S."/>
            <person name="Laney S."/>
            <person name="Li B.W."/>
            <person name="Li W."/>
            <person name="Lindblom T.H."/>
            <person name="Lustigman S."/>
            <person name="Ma D."/>
            <person name="Maina C.V."/>
            <person name="Martin D.M."/>
            <person name="McCarter J.P."/>
            <person name="McReynolds L."/>
            <person name="Mitreva M."/>
            <person name="Nutman T.B."/>
            <person name="Parkinson J."/>
            <person name="Peregrin-Alvarez J.M."/>
            <person name="Poole C."/>
            <person name="Ren Q."/>
            <person name="Saunders L."/>
            <person name="Sluder A.E."/>
            <person name="Smith K."/>
            <person name="Stanke M."/>
            <person name="Unnasch T.R."/>
            <person name="Ware J."/>
            <person name="Wei A.D."/>
            <person name="Weil G."/>
            <person name="Williams D.J."/>
            <person name="Zhang Y."/>
            <person name="Williams S.A."/>
            <person name="Fraser-Liggett C."/>
            <person name="Slatko B."/>
            <person name="Blaxter M.L."/>
            <person name="Scott A.L."/>
        </authorList>
    </citation>
    <scope>NUCLEOTIDE SEQUENCE</scope>
    <source>
        <strain evidence="1 3">FR3</strain>
    </source>
</reference>
<reference evidence="1" key="2">
    <citation type="submission" date="2012-12" db="EMBL/GenBank/DDBJ databases">
        <authorList>
            <person name="Gao Y.W."/>
            <person name="Fan S.T."/>
            <person name="Sun H.T."/>
            <person name="Wang Z."/>
            <person name="Gao X.L."/>
            <person name="Li Y.G."/>
            <person name="Wang T.C."/>
            <person name="Zhang K."/>
            <person name="Xu W.W."/>
            <person name="Yu Z.J."/>
            <person name="Xia X.Z."/>
        </authorList>
    </citation>
    <scope>NUCLEOTIDE SEQUENCE</scope>
    <source>
        <strain evidence="1">FR3</strain>
    </source>
</reference>
<name>A0A0J9XVU7_BRUMA</name>
<organism evidence="1">
    <name type="scientific">Brugia malayi</name>
    <name type="common">Filarial nematode worm</name>
    <dbReference type="NCBI Taxonomy" id="6279"/>
    <lineage>
        <taxon>Eukaryota</taxon>
        <taxon>Metazoa</taxon>
        <taxon>Ecdysozoa</taxon>
        <taxon>Nematoda</taxon>
        <taxon>Chromadorea</taxon>
        <taxon>Rhabditida</taxon>
        <taxon>Spirurina</taxon>
        <taxon>Spiruromorpha</taxon>
        <taxon>Filarioidea</taxon>
        <taxon>Onchocercidae</taxon>
        <taxon>Brugia</taxon>
    </lineage>
</organism>
<dbReference type="GeneID" id="66057806"/>
<reference evidence="2" key="3">
    <citation type="submission" date="2019-04" db="EMBL/GenBank/DDBJ databases">
        <authorList>
            <person name="Howe K."/>
            <person name="Paulini M."/>
            <person name="Williams G."/>
        </authorList>
    </citation>
    <scope>NUCLEOTIDE SEQUENCE [LARGE SCALE GENOMIC DNA]</scope>
    <source>
        <strain evidence="2">FR3</strain>
    </source>
</reference>
<protein>
    <submittedName>
        <fullName evidence="1 4">Bm13266</fullName>
    </submittedName>
</protein>
<dbReference type="AlphaFoldDB" id="A0A0J9XVU7"/>
<dbReference type="EMBL" id="LN856957">
    <property type="protein sequence ID" value="CDP96282.1"/>
    <property type="molecule type" value="Genomic_DNA"/>
</dbReference>
<dbReference type="Proteomes" id="UP000006672">
    <property type="component" value="Unassembled WGS sequence"/>
</dbReference>
<evidence type="ECO:0000313" key="4">
    <source>
        <dbReference type="WBParaSite" id="Bm13266.1"/>
    </source>
</evidence>
<dbReference type="WormBase" id="Bm13266">
    <property type="protein sequence ID" value="BM34458"/>
    <property type="gene ID" value="WBGene00233527"/>
</dbReference>
<dbReference type="KEGG" id="bmy:BM_BM13266"/>
<gene>
    <name evidence="1 4 5" type="ORF">Bm13266</name>
    <name evidence="2" type="ORF">BM_BM13266</name>
    <name evidence="1" type="ORF">BM_Bm13266</name>
</gene>
<keyword evidence="3" id="KW-1185">Reference proteome</keyword>
<evidence type="ECO:0000313" key="2">
    <source>
        <dbReference type="EMBL" id="VIO98450.1"/>
    </source>
</evidence>
<dbReference type="WBParaSite" id="Bm13266.1">
    <property type="protein sequence ID" value="Bm13266.1"/>
    <property type="gene ID" value="WBGene00233527"/>
</dbReference>
<evidence type="ECO:0000313" key="3">
    <source>
        <dbReference type="Proteomes" id="UP000006672"/>
    </source>
</evidence>
<dbReference type="EMBL" id="CAAKNF010000195">
    <property type="protein sequence ID" value="VIO98450.1"/>
    <property type="molecule type" value="Genomic_DNA"/>
</dbReference>
<sequence length="53" mass="6279">MVAVKLCRRCRCLTYLCFPAFRFTYWQVGQEVTLQFAGQTIQLLVKYLVFDPL</sequence>